<comment type="pathway">
    <text evidence="1">Cofactor biosynthesis; thiamine diphosphate biosynthesis.</text>
</comment>
<organism evidence="4 5">
    <name type="scientific">Nemorincola caseinilytica</name>
    <dbReference type="NCBI Taxonomy" id="2054315"/>
    <lineage>
        <taxon>Bacteria</taxon>
        <taxon>Pseudomonadati</taxon>
        <taxon>Bacteroidota</taxon>
        <taxon>Chitinophagia</taxon>
        <taxon>Chitinophagales</taxon>
        <taxon>Chitinophagaceae</taxon>
        <taxon>Nemorincola</taxon>
    </lineage>
</organism>
<dbReference type="InterPro" id="IPR013785">
    <property type="entry name" value="Aldolase_TIM"/>
</dbReference>
<protein>
    <submittedName>
        <fullName evidence="4">Thiamine phosphate synthase</fullName>
    </submittedName>
</protein>
<proteinExistence type="predicted"/>
<evidence type="ECO:0000313" key="4">
    <source>
        <dbReference type="EMBL" id="GAA4468106.1"/>
    </source>
</evidence>
<dbReference type="InterPro" id="IPR036206">
    <property type="entry name" value="ThiamineP_synth_sf"/>
</dbReference>
<evidence type="ECO:0000259" key="3">
    <source>
        <dbReference type="Pfam" id="PF02581"/>
    </source>
</evidence>
<dbReference type="PANTHER" id="PTHR20857">
    <property type="entry name" value="THIAMINE-PHOSPHATE PYROPHOSPHORYLASE"/>
    <property type="match status" value="1"/>
</dbReference>
<dbReference type="Proteomes" id="UP001500067">
    <property type="component" value="Unassembled WGS sequence"/>
</dbReference>
<evidence type="ECO:0000313" key="5">
    <source>
        <dbReference type="Proteomes" id="UP001500067"/>
    </source>
</evidence>
<dbReference type="PANTHER" id="PTHR20857:SF15">
    <property type="entry name" value="THIAMINE-PHOSPHATE SYNTHASE"/>
    <property type="match status" value="1"/>
</dbReference>
<comment type="caution">
    <text evidence="4">The sequence shown here is derived from an EMBL/GenBank/DDBJ whole genome shotgun (WGS) entry which is preliminary data.</text>
</comment>
<dbReference type="RefSeq" id="WP_345083734.1">
    <property type="nucleotide sequence ID" value="NZ_BAABFA010000018.1"/>
</dbReference>
<feature type="domain" description="Thiamine phosphate synthase/TenI" evidence="3">
    <location>
        <begin position="16"/>
        <end position="185"/>
    </location>
</feature>
<accession>A0ABP8NJ13</accession>
<gene>
    <name evidence="4" type="ORF">GCM10023093_25110</name>
</gene>
<keyword evidence="2" id="KW-0784">Thiamine biosynthesis</keyword>
<dbReference type="SUPFAM" id="SSF51391">
    <property type="entry name" value="Thiamin phosphate synthase"/>
    <property type="match status" value="1"/>
</dbReference>
<evidence type="ECO:0000256" key="2">
    <source>
        <dbReference type="ARBA" id="ARBA00022977"/>
    </source>
</evidence>
<dbReference type="EMBL" id="BAABFA010000018">
    <property type="protein sequence ID" value="GAA4468106.1"/>
    <property type="molecule type" value="Genomic_DNA"/>
</dbReference>
<keyword evidence="5" id="KW-1185">Reference proteome</keyword>
<name>A0ABP8NJ13_9BACT</name>
<dbReference type="Gene3D" id="3.20.20.70">
    <property type="entry name" value="Aldolase class I"/>
    <property type="match status" value="1"/>
</dbReference>
<sequence length="204" mass="22276">MQLVVLTPDTDLPGEQETVNSLFHMGLQRLHLRKPAYDIAAYRAYIAGIDSAYHSRIIIHGAYPLYHALRLGGIHLRSAIRHEPATLQQIKDIPYSAISTSFHSWDEILQNHTPYGNVFISPLYDSISKAGYSAAVAPEGISGVKESLANGGRYCPAITGLGGIDRSNIPTLQRLRYDGAAVLGALWQSKDPIAIFAALQAIIK</sequence>
<reference evidence="5" key="1">
    <citation type="journal article" date="2019" name="Int. J. Syst. Evol. Microbiol.">
        <title>The Global Catalogue of Microorganisms (GCM) 10K type strain sequencing project: providing services to taxonomists for standard genome sequencing and annotation.</title>
        <authorList>
            <consortium name="The Broad Institute Genomics Platform"/>
            <consortium name="The Broad Institute Genome Sequencing Center for Infectious Disease"/>
            <person name="Wu L."/>
            <person name="Ma J."/>
        </authorList>
    </citation>
    <scope>NUCLEOTIDE SEQUENCE [LARGE SCALE GENOMIC DNA]</scope>
    <source>
        <strain evidence="5">JCM 32105</strain>
    </source>
</reference>
<evidence type="ECO:0000256" key="1">
    <source>
        <dbReference type="ARBA" id="ARBA00004948"/>
    </source>
</evidence>
<dbReference type="CDD" id="cd00564">
    <property type="entry name" value="TMP_TenI"/>
    <property type="match status" value="1"/>
</dbReference>
<dbReference type="InterPro" id="IPR022998">
    <property type="entry name" value="ThiamineP_synth_TenI"/>
</dbReference>
<dbReference type="Pfam" id="PF02581">
    <property type="entry name" value="TMP-TENI"/>
    <property type="match status" value="1"/>
</dbReference>